<name>A0A1T4XQC8_9GAMM</name>
<evidence type="ECO:0000313" key="1">
    <source>
        <dbReference type="EMBL" id="SKA91331.1"/>
    </source>
</evidence>
<sequence>MQPNTQKCTVLSVSGGIQGVMGKQEVGNGEEACPPRGVFKKMTARSGWADQIRVFLHPR</sequence>
<proteinExistence type="predicted"/>
<dbReference type="AlphaFoldDB" id="A0A1T4XQC8"/>
<dbReference type="EMBL" id="FUYB01000020">
    <property type="protein sequence ID" value="SKA91331.1"/>
    <property type="molecule type" value="Genomic_DNA"/>
</dbReference>
<keyword evidence="2" id="KW-1185">Reference proteome</keyword>
<reference evidence="1 2" key="1">
    <citation type="submission" date="2017-02" db="EMBL/GenBank/DDBJ databases">
        <authorList>
            <person name="Peterson S.W."/>
        </authorList>
    </citation>
    <scope>NUCLEOTIDE SEQUENCE [LARGE SCALE GENOMIC DNA]</scope>
    <source>
        <strain evidence="1 2">ATCC 49788</strain>
    </source>
</reference>
<dbReference type="Proteomes" id="UP000190460">
    <property type="component" value="Unassembled WGS sequence"/>
</dbReference>
<protein>
    <submittedName>
        <fullName evidence="1">Uncharacterized protein</fullName>
    </submittedName>
</protein>
<gene>
    <name evidence="1" type="ORF">SAMN02745130_03264</name>
</gene>
<dbReference type="STRING" id="92487.SAMN02745130_03264"/>
<organism evidence="1 2">
    <name type="scientific">Thiothrix eikelboomii</name>
    <dbReference type="NCBI Taxonomy" id="92487"/>
    <lineage>
        <taxon>Bacteria</taxon>
        <taxon>Pseudomonadati</taxon>
        <taxon>Pseudomonadota</taxon>
        <taxon>Gammaproteobacteria</taxon>
        <taxon>Thiotrichales</taxon>
        <taxon>Thiotrichaceae</taxon>
        <taxon>Thiothrix</taxon>
    </lineage>
</organism>
<accession>A0A1T4XQC8</accession>
<evidence type="ECO:0000313" key="2">
    <source>
        <dbReference type="Proteomes" id="UP000190460"/>
    </source>
</evidence>